<feature type="domain" description="Peptidase S54 rhomboid" evidence="11">
    <location>
        <begin position="105"/>
        <end position="246"/>
    </location>
</feature>
<dbReference type="GO" id="GO:0004252">
    <property type="term" value="F:serine-type endopeptidase activity"/>
    <property type="evidence" value="ECO:0007669"/>
    <property type="project" value="InterPro"/>
</dbReference>
<keyword evidence="7 10" id="KW-0720">Serine protease</keyword>
<feature type="transmembrane region" description="Helical" evidence="10">
    <location>
        <begin position="257"/>
        <end position="278"/>
    </location>
</feature>
<sequence length="289" mass="33176">MHNVFRDVSINIDKEESKNTQHKALREDLETQKTPKDDESIKSTIKKYFNLVFPNFKLISITTGLVLLCVLVYLIEWAFYVRYTWPCTLYKLGGNYLPVIQRHQHFQRLLNPILLHTNLIHLVLNMMILLILGNSTEEFFGRINYIVLILFSGFGGNLVSAALSAKCGITVGSSTVVMGILAFQLIWLMASWHKFGKHRIFYAVYLGVMFFFILLAGFFSSENAIDIWGHLGGFLTGFCITLILYREVREHQRLKRFRIPGFFGILIILGAAVALAIMRRTHFCVTKIC</sequence>
<dbReference type="AlphaFoldDB" id="A0AAD1XR72"/>
<keyword evidence="6 10" id="KW-0378">Hydrolase</keyword>
<comment type="subcellular location">
    <subcellularLocation>
        <location evidence="2 10">Membrane</location>
        <topology evidence="2 10">Multi-pass membrane protein</topology>
    </subcellularLocation>
</comment>
<evidence type="ECO:0000313" key="12">
    <source>
        <dbReference type="EMBL" id="CAI2377460.1"/>
    </source>
</evidence>
<evidence type="ECO:0000256" key="1">
    <source>
        <dbReference type="ARBA" id="ARBA00000156"/>
    </source>
</evidence>
<keyword evidence="13" id="KW-1185">Reference proteome</keyword>
<dbReference type="SUPFAM" id="SSF144091">
    <property type="entry name" value="Rhomboid-like"/>
    <property type="match status" value="1"/>
</dbReference>
<feature type="transmembrane region" description="Helical" evidence="10">
    <location>
        <begin position="145"/>
        <end position="163"/>
    </location>
</feature>
<feature type="transmembrane region" description="Helical" evidence="10">
    <location>
        <begin position="169"/>
        <end position="188"/>
    </location>
</feature>
<dbReference type="Pfam" id="PF01694">
    <property type="entry name" value="Rhomboid"/>
    <property type="match status" value="1"/>
</dbReference>
<evidence type="ECO:0000256" key="3">
    <source>
        <dbReference type="ARBA" id="ARBA00009045"/>
    </source>
</evidence>
<evidence type="ECO:0000256" key="2">
    <source>
        <dbReference type="ARBA" id="ARBA00004141"/>
    </source>
</evidence>
<comment type="similarity">
    <text evidence="3 10">Belongs to the peptidase S54 family.</text>
</comment>
<dbReference type="InterPro" id="IPR002610">
    <property type="entry name" value="Peptidase_S54_rhomboid-like"/>
</dbReference>
<accession>A0AAD1XR72</accession>
<feature type="transmembrane region" description="Helical" evidence="10">
    <location>
        <begin position="56"/>
        <end position="75"/>
    </location>
</feature>
<evidence type="ECO:0000259" key="11">
    <source>
        <dbReference type="Pfam" id="PF01694"/>
    </source>
</evidence>
<dbReference type="GO" id="GO:0016020">
    <property type="term" value="C:membrane"/>
    <property type="evidence" value="ECO:0007669"/>
    <property type="project" value="UniProtKB-SubCell"/>
</dbReference>
<organism evidence="12 13">
    <name type="scientific">Euplotes crassus</name>
    <dbReference type="NCBI Taxonomy" id="5936"/>
    <lineage>
        <taxon>Eukaryota</taxon>
        <taxon>Sar</taxon>
        <taxon>Alveolata</taxon>
        <taxon>Ciliophora</taxon>
        <taxon>Intramacronucleata</taxon>
        <taxon>Spirotrichea</taxon>
        <taxon>Hypotrichia</taxon>
        <taxon>Euplotida</taxon>
        <taxon>Euplotidae</taxon>
        <taxon>Moneuplotes</taxon>
    </lineage>
</organism>
<evidence type="ECO:0000313" key="13">
    <source>
        <dbReference type="Proteomes" id="UP001295684"/>
    </source>
</evidence>
<feature type="transmembrane region" description="Helical" evidence="10">
    <location>
        <begin position="200"/>
        <end position="221"/>
    </location>
</feature>
<dbReference type="Gene3D" id="1.20.1540.10">
    <property type="entry name" value="Rhomboid-like"/>
    <property type="match status" value="1"/>
</dbReference>
<dbReference type="Proteomes" id="UP001295684">
    <property type="component" value="Unassembled WGS sequence"/>
</dbReference>
<dbReference type="EMBL" id="CAMPGE010019101">
    <property type="protein sequence ID" value="CAI2377460.1"/>
    <property type="molecule type" value="Genomic_DNA"/>
</dbReference>
<evidence type="ECO:0000256" key="5">
    <source>
        <dbReference type="ARBA" id="ARBA00022692"/>
    </source>
</evidence>
<evidence type="ECO:0000256" key="7">
    <source>
        <dbReference type="ARBA" id="ARBA00022825"/>
    </source>
</evidence>
<dbReference type="PANTHER" id="PTHR22936">
    <property type="entry name" value="RHOMBOID-RELATED"/>
    <property type="match status" value="1"/>
</dbReference>
<evidence type="ECO:0000256" key="4">
    <source>
        <dbReference type="ARBA" id="ARBA00022670"/>
    </source>
</evidence>
<reference evidence="12" key="1">
    <citation type="submission" date="2023-07" db="EMBL/GenBank/DDBJ databases">
        <authorList>
            <consortium name="AG Swart"/>
            <person name="Singh M."/>
            <person name="Singh A."/>
            <person name="Seah K."/>
            <person name="Emmerich C."/>
        </authorList>
    </citation>
    <scope>NUCLEOTIDE SEQUENCE</scope>
    <source>
        <strain evidence="12">DP1</strain>
    </source>
</reference>
<comment type="function">
    <text evidence="10">Serine protease involved in intramembrane proteolysis.</text>
</comment>
<comment type="catalytic activity">
    <reaction evidence="1 10">
        <text>Cleaves type-1 transmembrane domains using a catalytic dyad composed of serine and histidine that are contributed by different transmembrane domains.</text>
        <dbReference type="EC" id="3.4.21.105"/>
    </reaction>
</comment>
<gene>
    <name evidence="12" type="ORF">ECRASSUSDP1_LOCUS18846</name>
</gene>
<keyword evidence="8 10" id="KW-1133">Transmembrane helix</keyword>
<dbReference type="GO" id="GO:0006508">
    <property type="term" value="P:proteolysis"/>
    <property type="evidence" value="ECO:0007669"/>
    <property type="project" value="UniProtKB-KW"/>
</dbReference>
<feature type="transmembrane region" description="Helical" evidence="10">
    <location>
        <begin position="113"/>
        <end position="133"/>
    </location>
</feature>
<dbReference type="PANTHER" id="PTHR22936:SF69">
    <property type="entry name" value="RHOMBOID-LIKE PROTEIN"/>
    <property type="match status" value="1"/>
</dbReference>
<dbReference type="InterPro" id="IPR022764">
    <property type="entry name" value="Peptidase_S54_rhomboid_dom"/>
</dbReference>
<dbReference type="InterPro" id="IPR035952">
    <property type="entry name" value="Rhomboid-like_sf"/>
</dbReference>
<evidence type="ECO:0000256" key="6">
    <source>
        <dbReference type="ARBA" id="ARBA00022801"/>
    </source>
</evidence>
<evidence type="ECO:0000256" key="9">
    <source>
        <dbReference type="ARBA" id="ARBA00023136"/>
    </source>
</evidence>
<name>A0AAD1XR72_EUPCR</name>
<keyword evidence="9 10" id="KW-0472">Membrane</keyword>
<protein>
    <recommendedName>
        <fullName evidence="10">Rhomboid-like protease</fullName>
        <ecNumber evidence="10">3.4.21.105</ecNumber>
    </recommendedName>
</protein>
<proteinExistence type="inferred from homology"/>
<evidence type="ECO:0000256" key="10">
    <source>
        <dbReference type="RuleBase" id="RU362115"/>
    </source>
</evidence>
<dbReference type="EC" id="3.4.21.105" evidence="10"/>
<keyword evidence="5 10" id="KW-0812">Transmembrane</keyword>
<evidence type="ECO:0000256" key="8">
    <source>
        <dbReference type="ARBA" id="ARBA00022989"/>
    </source>
</evidence>
<keyword evidence="4 10" id="KW-0645">Protease</keyword>
<comment type="caution">
    <text evidence="12">The sequence shown here is derived from an EMBL/GenBank/DDBJ whole genome shotgun (WGS) entry which is preliminary data.</text>
</comment>
<feature type="transmembrane region" description="Helical" evidence="10">
    <location>
        <begin position="227"/>
        <end position="245"/>
    </location>
</feature>